<evidence type="ECO:0000313" key="3">
    <source>
        <dbReference type="Proteomes" id="UP000198773"/>
    </source>
</evidence>
<dbReference type="PROSITE" id="PS51677">
    <property type="entry name" value="NODB"/>
    <property type="match status" value="1"/>
</dbReference>
<dbReference type="CDD" id="cd10941">
    <property type="entry name" value="CE4_PuuE_HpPgdA_like_2"/>
    <property type="match status" value="1"/>
</dbReference>
<sequence length="286" mass="33556">MQLPSRPLQALTIDIEDYFQVAAFENKIQPADWGKYPIRVDRNTYRILDIFERNQAKATFFILGWVAEKFPELIREIHQRGHEVASHGFSHIKATAQTPEDFLQDVSSTKALLEDIIGAEVTGYRAPSFSICAENEWAFACLKEAGYVYSSSTYPIKHDHYGTPYWPAEPYLRKEGLWEFPMPILTMNGRQIPIAGGGYFRLLPYWLSKALIQRYLQNNTSPYMFYFHPWEIDHEQPRIDGASFKSRFRHYVNLKRMEHKVSRLLQDFEWSTVQQVFEQYQSSHKA</sequence>
<dbReference type="GO" id="GO:0016810">
    <property type="term" value="F:hydrolase activity, acting on carbon-nitrogen (but not peptide) bonds"/>
    <property type="evidence" value="ECO:0007669"/>
    <property type="project" value="InterPro"/>
</dbReference>
<dbReference type="EMBL" id="FNRM01000004">
    <property type="protein sequence ID" value="SEA57713.1"/>
    <property type="molecule type" value="Genomic_DNA"/>
</dbReference>
<evidence type="ECO:0000313" key="2">
    <source>
        <dbReference type="EMBL" id="SEA57713.1"/>
    </source>
</evidence>
<keyword evidence="3" id="KW-1185">Reference proteome</keyword>
<name>A0A1H4CBM5_ALKAM</name>
<protein>
    <submittedName>
        <fullName evidence="2">Polysaccharide deacetylase family protein, PEP-CTERM locus subfamily</fullName>
    </submittedName>
</protein>
<dbReference type="InterPro" id="IPR022560">
    <property type="entry name" value="DUF3473"/>
</dbReference>
<dbReference type="Proteomes" id="UP000198773">
    <property type="component" value="Unassembled WGS sequence"/>
</dbReference>
<dbReference type="AlphaFoldDB" id="A0A1H4CBM5"/>
<evidence type="ECO:0000259" key="1">
    <source>
        <dbReference type="PROSITE" id="PS51677"/>
    </source>
</evidence>
<dbReference type="Pfam" id="PF01522">
    <property type="entry name" value="Polysacc_deac_1"/>
    <property type="match status" value="1"/>
</dbReference>
<dbReference type="InterPro" id="IPR045235">
    <property type="entry name" value="PuuE_HpPgdA-like"/>
</dbReference>
<dbReference type="Pfam" id="PF11959">
    <property type="entry name" value="DUF3473"/>
    <property type="match status" value="1"/>
</dbReference>
<accession>A0A1H4CBM5</accession>
<reference evidence="2 3" key="1">
    <citation type="submission" date="2016-10" db="EMBL/GenBank/DDBJ databases">
        <authorList>
            <person name="de Groot N.N."/>
        </authorList>
    </citation>
    <scope>NUCLEOTIDE SEQUENCE [LARGE SCALE GENOMIC DNA]</scope>
    <source>
        <strain evidence="2 3">CGMCC 1.3430</strain>
    </source>
</reference>
<dbReference type="InterPro" id="IPR011330">
    <property type="entry name" value="Glyco_hydro/deAcase_b/a-brl"/>
</dbReference>
<dbReference type="SUPFAM" id="SSF88713">
    <property type="entry name" value="Glycoside hydrolase/deacetylase"/>
    <property type="match status" value="1"/>
</dbReference>
<dbReference type="PANTHER" id="PTHR47561">
    <property type="entry name" value="POLYSACCHARIDE DEACETYLASE FAMILY PROTEIN (AFU_ORTHOLOGUE AFUA_6G05030)"/>
    <property type="match status" value="1"/>
</dbReference>
<dbReference type="InterPro" id="IPR014344">
    <property type="entry name" value="XrtA_polysacc_deacetyl"/>
</dbReference>
<dbReference type="STRING" id="152573.SAMN04488051_10477"/>
<dbReference type="NCBIfam" id="TIGR03006">
    <property type="entry name" value="pepcterm_polyde"/>
    <property type="match status" value="1"/>
</dbReference>
<dbReference type="InterPro" id="IPR002509">
    <property type="entry name" value="NODB_dom"/>
</dbReference>
<gene>
    <name evidence="2" type="ORF">SAMN04488051_10477</name>
</gene>
<dbReference type="GO" id="GO:0005975">
    <property type="term" value="P:carbohydrate metabolic process"/>
    <property type="evidence" value="ECO:0007669"/>
    <property type="project" value="InterPro"/>
</dbReference>
<organism evidence="2 3">
    <name type="scientific">Alkalimonas amylolytica</name>
    <dbReference type="NCBI Taxonomy" id="152573"/>
    <lineage>
        <taxon>Bacteria</taxon>
        <taxon>Pseudomonadati</taxon>
        <taxon>Pseudomonadota</taxon>
        <taxon>Gammaproteobacteria</taxon>
        <taxon>Alkalimonas</taxon>
    </lineage>
</organism>
<proteinExistence type="predicted"/>
<dbReference type="OrthoDB" id="9784220at2"/>
<feature type="domain" description="NodB homology" evidence="1">
    <location>
        <begin position="30"/>
        <end position="219"/>
    </location>
</feature>
<dbReference type="PANTHER" id="PTHR47561:SF1">
    <property type="entry name" value="POLYSACCHARIDE DEACETYLASE FAMILY PROTEIN (AFU_ORTHOLOGUE AFUA_6G05030)"/>
    <property type="match status" value="1"/>
</dbReference>
<dbReference type="Gene3D" id="3.20.20.370">
    <property type="entry name" value="Glycoside hydrolase/deacetylase"/>
    <property type="match status" value="1"/>
</dbReference>
<dbReference type="RefSeq" id="WP_091342188.1">
    <property type="nucleotide sequence ID" value="NZ_FNRM01000004.1"/>
</dbReference>